<dbReference type="InterPro" id="IPR016181">
    <property type="entry name" value="Acyl_CoA_acyltransferase"/>
</dbReference>
<sequence>MEIRPYANADQDAVIALWHACELVRPWNDPARDIARKLTEQPELFLVAIEGDARVGSIMAGFEGHRGWVNYLAVAPSHRGRGLGRRLMAEVETRLAERGCPKLNLQVRASNAAVIAFYRQLGYVQDDVLSFGRRLIEDAPSQVG</sequence>
<proteinExistence type="predicted"/>
<keyword evidence="2 4" id="KW-0012">Acyltransferase</keyword>
<dbReference type="CDD" id="cd04301">
    <property type="entry name" value="NAT_SF"/>
    <property type="match status" value="1"/>
</dbReference>
<dbReference type="PROSITE" id="PS51186">
    <property type="entry name" value="GNAT"/>
    <property type="match status" value="1"/>
</dbReference>
<dbReference type="PANTHER" id="PTHR43877">
    <property type="entry name" value="AMINOALKYLPHOSPHONATE N-ACETYLTRANSFERASE-RELATED-RELATED"/>
    <property type="match status" value="1"/>
</dbReference>
<evidence type="ECO:0000256" key="2">
    <source>
        <dbReference type="ARBA" id="ARBA00023315"/>
    </source>
</evidence>
<name>A0ABT3ZJC7_9BURK</name>
<evidence type="ECO:0000259" key="3">
    <source>
        <dbReference type="PROSITE" id="PS51186"/>
    </source>
</evidence>
<reference evidence="4" key="1">
    <citation type="submission" date="2022-11" db="EMBL/GenBank/DDBJ databases">
        <title>Robbsia betulipollinis sp. nov., isolated from pollen of birch (Betula pendula).</title>
        <authorList>
            <person name="Shi H."/>
            <person name="Ambika Manirajan B."/>
            <person name="Ratering S."/>
            <person name="Geissler-Plaum R."/>
            <person name="Schnell S."/>
        </authorList>
    </citation>
    <scope>NUCLEOTIDE SEQUENCE</scope>
    <source>
        <strain evidence="4">Bb-Pol-6</strain>
    </source>
</reference>
<keyword evidence="5" id="KW-1185">Reference proteome</keyword>
<dbReference type="EC" id="2.3.1.-" evidence="4"/>
<dbReference type="RefSeq" id="WP_267846177.1">
    <property type="nucleotide sequence ID" value="NZ_JAPMXC010000001.1"/>
</dbReference>
<protein>
    <submittedName>
        <fullName evidence="4">GNAT family acetyltransferase</fullName>
        <ecNumber evidence="4">2.3.1.-</ecNumber>
    </submittedName>
</protein>
<gene>
    <name evidence="4" type="ORF">OVY01_05205</name>
</gene>
<organism evidence="4 5">
    <name type="scientific">Robbsia betulipollinis</name>
    <dbReference type="NCBI Taxonomy" id="2981849"/>
    <lineage>
        <taxon>Bacteria</taxon>
        <taxon>Pseudomonadati</taxon>
        <taxon>Pseudomonadota</taxon>
        <taxon>Betaproteobacteria</taxon>
        <taxon>Burkholderiales</taxon>
        <taxon>Burkholderiaceae</taxon>
        <taxon>Robbsia</taxon>
    </lineage>
</organism>
<dbReference type="InterPro" id="IPR000182">
    <property type="entry name" value="GNAT_dom"/>
</dbReference>
<dbReference type="Pfam" id="PF00583">
    <property type="entry name" value="Acetyltransf_1"/>
    <property type="match status" value="1"/>
</dbReference>
<accession>A0ABT3ZJC7</accession>
<evidence type="ECO:0000256" key="1">
    <source>
        <dbReference type="ARBA" id="ARBA00022679"/>
    </source>
</evidence>
<dbReference type="SUPFAM" id="SSF55729">
    <property type="entry name" value="Acyl-CoA N-acyltransferases (Nat)"/>
    <property type="match status" value="1"/>
</dbReference>
<evidence type="ECO:0000313" key="4">
    <source>
        <dbReference type="EMBL" id="MCY0386644.1"/>
    </source>
</evidence>
<dbReference type="InterPro" id="IPR050832">
    <property type="entry name" value="Bact_Acetyltransf"/>
</dbReference>
<comment type="caution">
    <text evidence="4">The sequence shown here is derived from an EMBL/GenBank/DDBJ whole genome shotgun (WGS) entry which is preliminary data.</text>
</comment>
<evidence type="ECO:0000313" key="5">
    <source>
        <dbReference type="Proteomes" id="UP001082899"/>
    </source>
</evidence>
<dbReference type="EMBL" id="JAPMXC010000001">
    <property type="protein sequence ID" value="MCY0386644.1"/>
    <property type="molecule type" value="Genomic_DNA"/>
</dbReference>
<dbReference type="PANTHER" id="PTHR43877:SF2">
    <property type="entry name" value="AMINOALKYLPHOSPHONATE N-ACETYLTRANSFERASE-RELATED"/>
    <property type="match status" value="1"/>
</dbReference>
<feature type="domain" description="N-acetyltransferase" evidence="3">
    <location>
        <begin position="1"/>
        <end position="140"/>
    </location>
</feature>
<keyword evidence="1 4" id="KW-0808">Transferase</keyword>
<dbReference type="GO" id="GO:0016746">
    <property type="term" value="F:acyltransferase activity"/>
    <property type="evidence" value="ECO:0007669"/>
    <property type="project" value="UniProtKB-KW"/>
</dbReference>
<dbReference type="Proteomes" id="UP001082899">
    <property type="component" value="Unassembled WGS sequence"/>
</dbReference>
<dbReference type="NCBIfam" id="NF002959">
    <property type="entry name" value="PRK03624.1"/>
    <property type="match status" value="1"/>
</dbReference>
<dbReference type="Gene3D" id="3.40.630.30">
    <property type="match status" value="1"/>
</dbReference>